<dbReference type="InterPro" id="IPR003018">
    <property type="entry name" value="GAF"/>
</dbReference>
<feature type="region of interest" description="Disordered" evidence="1">
    <location>
        <begin position="83"/>
        <end position="105"/>
    </location>
</feature>
<dbReference type="InterPro" id="IPR029016">
    <property type="entry name" value="GAF-like_dom_sf"/>
</dbReference>
<evidence type="ECO:0000259" key="2">
    <source>
        <dbReference type="Pfam" id="PF01590"/>
    </source>
</evidence>
<sequence>MGATAPGGTTTVVPAALRGDTRRVTHDTVPPAGPFEAAVPAGEDPGRYAHLLRRIRDAALAGERPPAAPRSLVGESWRRTLGFGVDPDRGKEQPEAVGPDEVEHRRHRGKLARALPVLGDVLLPAAEDAGHVMVVVDAEGVVLWRDGPRKIQRHAERLGFAVGANWSERHVGTNAIGTALAVGRPVQIYSAEHFVRSHHSWTCAAAPILDPVDGGLLGVVDVSGAAATVHPSTLALVDAAARMAESFLREEHHGVLDALRATASPLLAGTRDPVLVTDPHGWVAAAVGVAPVARIALPAERDSDHVWIPEYGACGLEPVPGGWLVRVLSDDAAEPAPTRVEIALDDPRQPRVEVVSASGRWSHRLTPRHAELVLLLAFARDGRSGAQLSQDLFGSPDHVLAVRAEISRLRRHLGGLLLHRPYRFADWVDVVVRHPSTPDQLLPASTAPAVRRLRAATAPPRETGVAS</sequence>
<dbReference type="Pfam" id="PF01590">
    <property type="entry name" value="GAF"/>
    <property type="match status" value="1"/>
</dbReference>
<organism evidence="3 4">
    <name type="scientific">Umezawaea tangerina</name>
    <dbReference type="NCBI Taxonomy" id="84725"/>
    <lineage>
        <taxon>Bacteria</taxon>
        <taxon>Bacillati</taxon>
        <taxon>Actinomycetota</taxon>
        <taxon>Actinomycetes</taxon>
        <taxon>Pseudonocardiales</taxon>
        <taxon>Pseudonocardiaceae</taxon>
        <taxon>Umezawaea</taxon>
    </lineage>
</organism>
<feature type="domain" description="GAF" evidence="2">
    <location>
        <begin position="136"/>
        <end position="245"/>
    </location>
</feature>
<evidence type="ECO:0000313" key="4">
    <source>
        <dbReference type="Proteomes" id="UP000239494"/>
    </source>
</evidence>
<dbReference type="OrthoDB" id="3928741at2"/>
<keyword evidence="4" id="KW-1185">Reference proteome</keyword>
<dbReference type="AlphaFoldDB" id="A0A2T0SQP5"/>
<dbReference type="Proteomes" id="UP000239494">
    <property type="component" value="Unassembled WGS sequence"/>
</dbReference>
<dbReference type="Gene3D" id="3.30.450.40">
    <property type="match status" value="1"/>
</dbReference>
<protein>
    <submittedName>
        <fullName evidence="3">GAF domain-containing protein</fullName>
    </submittedName>
</protein>
<dbReference type="EMBL" id="PVTF01000013">
    <property type="protein sequence ID" value="PRY35735.1"/>
    <property type="molecule type" value="Genomic_DNA"/>
</dbReference>
<evidence type="ECO:0000313" key="3">
    <source>
        <dbReference type="EMBL" id="PRY35735.1"/>
    </source>
</evidence>
<reference evidence="3 4" key="1">
    <citation type="submission" date="2018-03" db="EMBL/GenBank/DDBJ databases">
        <title>Genomic Encyclopedia of Archaeal and Bacterial Type Strains, Phase II (KMG-II): from individual species to whole genera.</title>
        <authorList>
            <person name="Goeker M."/>
        </authorList>
    </citation>
    <scope>NUCLEOTIDE SEQUENCE [LARGE SCALE GENOMIC DNA]</scope>
    <source>
        <strain evidence="3 4">DSM 44720</strain>
    </source>
</reference>
<comment type="caution">
    <text evidence="3">The sequence shown here is derived from an EMBL/GenBank/DDBJ whole genome shotgun (WGS) entry which is preliminary data.</text>
</comment>
<proteinExistence type="predicted"/>
<accession>A0A2T0SQP5</accession>
<gene>
    <name evidence="3" type="ORF">CLV43_113162</name>
</gene>
<evidence type="ECO:0000256" key="1">
    <source>
        <dbReference type="SAM" id="MobiDB-lite"/>
    </source>
</evidence>
<name>A0A2T0SQP5_9PSEU</name>